<dbReference type="EMBL" id="JASSZA010000010">
    <property type="protein sequence ID" value="KAK2100529.1"/>
    <property type="molecule type" value="Genomic_DNA"/>
</dbReference>
<sequence>MCRQALRGDQMGFSMILSESSVFRGPRGLELNVAISQFSPSKGLFRGGRVERADFSLGGFN</sequence>
<reference evidence="1 2" key="1">
    <citation type="submission" date="2023-05" db="EMBL/GenBank/DDBJ databases">
        <title>B98-5 Cell Line De Novo Hybrid Assembly: An Optical Mapping Approach.</title>
        <authorList>
            <person name="Kananen K."/>
            <person name="Auerbach J.A."/>
            <person name="Kautto E."/>
            <person name="Blachly J.S."/>
        </authorList>
    </citation>
    <scope>NUCLEOTIDE SEQUENCE [LARGE SCALE GENOMIC DNA]</scope>
    <source>
        <strain evidence="1">B95-8</strain>
        <tissue evidence="1">Cell line</tissue>
    </source>
</reference>
<protein>
    <submittedName>
        <fullName evidence="1">Uncharacterized protein</fullName>
    </submittedName>
</protein>
<proteinExistence type="predicted"/>
<organism evidence="1 2">
    <name type="scientific">Saguinus oedipus</name>
    <name type="common">Cotton-top tamarin</name>
    <name type="synonym">Oedipomidas oedipus</name>
    <dbReference type="NCBI Taxonomy" id="9490"/>
    <lineage>
        <taxon>Eukaryota</taxon>
        <taxon>Metazoa</taxon>
        <taxon>Chordata</taxon>
        <taxon>Craniata</taxon>
        <taxon>Vertebrata</taxon>
        <taxon>Euteleostomi</taxon>
        <taxon>Mammalia</taxon>
        <taxon>Eutheria</taxon>
        <taxon>Euarchontoglires</taxon>
        <taxon>Primates</taxon>
        <taxon>Haplorrhini</taxon>
        <taxon>Platyrrhini</taxon>
        <taxon>Cebidae</taxon>
        <taxon>Callitrichinae</taxon>
        <taxon>Saguinus</taxon>
    </lineage>
</organism>
<name>A0ABQ9UTV5_SAGOE</name>
<evidence type="ECO:0000313" key="1">
    <source>
        <dbReference type="EMBL" id="KAK2100529.1"/>
    </source>
</evidence>
<evidence type="ECO:0000313" key="2">
    <source>
        <dbReference type="Proteomes" id="UP001266305"/>
    </source>
</evidence>
<dbReference type="Proteomes" id="UP001266305">
    <property type="component" value="Unassembled WGS sequence"/>
</dbReference>
<keyword evidence="2" id="KW-1185">Reference proteome</keyword>
<gene>
    <name evidence="1" type="ORF">P7K49_021877</name>
</gene>
<comment type="caution">
    <text evidence="1">The sequence shown here is derived from an EMBL/GenBank/DDBJ whole genome shotgun (WGS) entry which is preliminary data.</text>
</comment>
<accession>A0ABQ9UTV5</accession>